<accession>A0A1H4MCL3</accession>
<protein>
    <submittedName>
        <fullName evidence="2">Uncharacterized protein</fullName>
    </submittedName>
</protein>
<feature type="compositionally biased region" description="Basic and acidic residues" evidence="1">
    <location>
        <begin position="136"/>
        <end position="165"/>
    </location>
</feature>
<sequence>MPSRSPNGSAPAARETGPRRPLIRNPDGGGRSHDFVPRRSAVHQCTPLDAHPGGSCREAAASSTCGAGSLDAHGARPVPRQSVDAPRHRQPRPAPDDGKTHSVPVGMASARPDRRQRDPATTRPRRTPCICRSRRGRCDLPSRKKPAHNDDRRPRDGAGDHRCGRDGASPFTVPRGPFRARGGAGRPGRHRAPAAGRRGVRPAPSRP</sequence>
<reference evidence="3" key="1">
    <citation type="submission" date="2016-10" db="EMBL/GenBank/DDBJ databases">
        <authorList>
            <person name="Varghese N."/>
            <person name="Submissions S."/>
        </authorList>
    </citation>
    <scope>NUCLEOTIDE SEQUENCE [LARGE SCALE GENOMIC DNA]</scope>
    <source>
        <strain evidence="3">DSM 44498</strain>
    </source>
</reference>
<feature type="compositionally biased region" description="Basic and acidic residues" evidence="1">
    <location>
        <begin position="111"/>
        <end position="120"/>
    </location>
</feature>
<dbReference type="AlphaFoldDB" id="A0A1H4MCL3"/>
<evidence type="ECO:0000313" key="2">
    <source>
        <dbReference type="EMBL" id="SEB80841.1"/>
    </source>
</evidence>
<name>A0A1H4MCL3_9NOCA</name>
<dbReference type="Proteomes" id="UP000183561">
    <property type="component" value="Unassembled WGS sequence"/>
</dbReference>
<gene>
    <name evidence="2" type="ORF">SAMN04490239_1748</name>
</gene>
<organism evidence="2 3">
    <name type="scientific">Rhodococcus koreensis</name>
    <dbReference type="NCBI Taxonomy" id="99653"/>
    <lineage>
        <taxon>Bacteria</taxon>
        <taxon>Bacillati</taxon>
        <taxon>Actinomycetota</taxon>
        <taxon>Actinomycetes</taxon>
        <taxon>Mycobacteriales</taxon>
        <taxon>Nocardiaceae</taxon>
        <taxon>Rhodococcus</taxon>
    </lineage>
</organism>
<feature type="compositionally biased region" description="Low complexity" evidence="1">
    <location>
        <begin position="193"/>
        <end position="207"/>
    </location>
</feature>
<dbReference type="EMBL" id="FNSV01000005">
    <property type="protein sequence ID" value="SEB80841.1"/>
    <property type="molecule type" value="Genomic_DNA"/>
</dbReference>
<feature type="region of interest" description="Disordered" evidence="1">
    <location>
        <begin position="1"/>
        <end position="207"/>
    </location>
</feature>
<keyword evidence="3" id="KW-1185">Reference proteome</keyword>
<evidence type="ECO:0000313" key="3">
    <source>
        <dbReference type="Proteomes" id="UP000183561"/>
    </source>
</evidence>
<proteinExistence type="predicted"/>
<feature type="compositionally biased region" description="Low complexity" evidence="1">
    <location>
        <begin position="121"/>
        <end position="131"/>
    </location>
</feature>
<evidence type="ECO:0000256" key="1">
    <source>
        <dbReference type="SAM" id="MobiDB-lite"/>
    </source>
</evidence>